<comment type="caution">
    <text evidence="1">The sequence shown here is derived from an EMBL/GenBank/DDBJ whole genome shotgun (WGS) entry which is preliminary data.</text>
</comment>
<protein>
    <submittedName>
        <fullName evidence="1">Uncharacterized protein</fullName>
    </submittedName>
</protein>
<reference evidence="1" key="1">
    <citation type="submission" date="2023-07" db="EMBL/GenBank/DDBJ databases">
        <title>draft genome sequence of fig (Ficus carica).</title>
        <authorList>
            <person name="Takahashi T."/>
            <person name="Nishimura K."/>
        </authorList>
    </citation>
    <scope>NUCLEOTIDE SEQUENCE</scope>
</reference>
<accession>A0AA88D3T4</accession>
<sequence>MKKTTKEKKKKEREFDKEAFGGLAKVSLSGGVVSSQDCYCLSLYMWV</sequence>
<keyword evidence="2" id="KW-1185">Reference proteome</keyword>
<name>A0AA88D3T4_FICCA</name>
<evidence type="ECO:0000313" key="1">
    <source>
        <dbReference type="EMBL" id="GMN43345.1"/>
    </source>
</evidence>
<dbReference type="Proteomes" id="UP001187192">
    <property type="component" value="Unassembled WGS sequence"/>
</dbReference>
<organism evidence="1 2">
    <name type="scientific">Ficus carica</name>
    <name type="common">Common fig</name>
    <dbReference type="NCBI Taxonomy" id="3494"/>
    <lineage>
        <taxon>Eukaryota</taxon>
        <taxon>Viridiplantae</taxon>
        <taxon>Streptophyta</taxon>
        <taxon>Embryophyta</taxon>
        <taxon>Tracheophyta</taxon>
        <taxon>Spermatophyta</taxon>
        <taxon>Magnoliopsida</taxon>
        <taxon>eudicotyledons</taxon>
        <taxon>Gunneridae</taxon>
        <taxon>Pentapetalae</taxon>
        <taxon>rosids</taxon>
        <taxon>fabids</taxon>
        <taxon>Rosales</taxon>
        <taxon>Moraceae</taxon>
        <taxon>Ficeae</taxon>
        <taxon>Ficus</taxon>
    </lineage>
</organism>
<dbReference type="EMBL" id="BTGU01000016">
    <property type="protein sequence ID" value="GMN43345.1"/>
    <property type="molecule type" value="Genomic_DNA"/>
</dbReference>
<proteinExistence type="predicted"/>
<dbReference type="AlphaFoldDB" id="A0AA88D3T4"/>
<evidence type="ECO:0000313" key="2">
    <source>
        <dbReference type="Proteomes" id="UP001187192"/>
    </source>
</evidence>
<gene>
    <name evidence="1" type="ORF">TIFTF001_012547</name>
</gene>